<proteinExistence type="predicted"/>
<reference evidence="1" key="1">
    <citation type="submission" date="2014-11" db="EMBL/GenBank/DDBJ databases">
        <authorList>
            <person name="Amaro Gonzalez C."/>
        </authorList>
    </citation>
    <scope>NUCLEOTIDE SEQUENCE</scope>
</reference>
<accession>A0A0E9US87</accession>
<sequence length="17" mass="2168">MIMFCYPVVWLPTYIQY</sequence>
<reference evidence="1" key="2">
    <citation type="journal article" date="2015" name="Fish Shellfish Immunol.">
        <title>Early steps in the European eel (Anguilla anguilla)-Vibrio vulnificus interaction in the gills: Role of the RtxA13 toxin.</title>
        <authorList>
            <person name="Callol A."/>
            <person name="Pajuelo D."/>
            <person name="Ebbesson L."/>
            <person name="Teles M."/>
            <person name="MacKenzie S."/>
            <person name="Amaro C."/>
        </authorList>
    </citation>
    <scope>NUCLEOTIDE SEQUENCE</scope>
</reference>
<organism evidence="1">
    <name type="scientific">Anguilla anguilla</name>
    <name type="common">European freshwater eel</name>
    <name type="synonym">Muraena anguilla</name>
    <dbReference type="NCBI Taxonomy" id="7936"/>
    <lineage>
        <taxon>Eukaryota</taxon>
        <taxon>Metazoa</taxon>
        <taxon>Chordata</taxon>
        <taxon>Craniata</taxon>
        <taxon>Vertebrata</taxon>
        <taxon>Euteleostomi</taxon>
        <taxon>Actinopterygii</taxon>
        <taxon>Neopterygii</taxon>
        <taxon>Teleostei</taxon>
        <taxon>Anguilliformes</taxon>
        <taxon>Anguillidae</taxon>
        <taxon>Anguilla</taxon>
    </lineage>
</organism>
<name>A0A0E9US87_ANGAN</name>
<protein>
    <submittedName>
        <fullName evidence="1">Uncharacterized protein</fullName>
    </submittedName>
</protein>
<evidence type="ECO:0000313" key="1">
    <source>
        <dbReference type="EMBL" id="JAH67803.1"/>
    </source>
</evidence>
<dbReference type="EMBL" id="GBXM01040774">
    <property type="protein sequence ID" value="JAH67803.1"/>
    <property type="molecule type" value="Transcribed_RNA"/>
</dbReference>
<dbReference type="AlphaFoldDB" id="A0A0E9US87"/>